<gene>
    <name evidence="2" type="ORF">EAX61_10215</name>
</gene>
<dbReference type="Gene3D" id="3.40.50.300">
    <property type="entry name" value="P-loop containing nucleotide triphosphate hydrolases"/>
    <property type="match status" value="2"/>
</dbReference>
<evidence type="ECO:0000313" key="2">
    <source>
        <dbReference type="EMBL" id="RMB58058.1"/>
    </source>
</evidence>
<organism evidence="2 3">
    <name type="scientific">Dokdonia sinensis</name>
    <dbReference type="NCBI Taxonomy" id="2479847"/>
    <lineage>
        <taxon>Bacteria</taxon>
        <taxon>Pseudomonadati</taxon>
        <taxon>Bacteroidota</taxon>
        <taxon>Flavobacteriia</taxon>
        <taxon>Flavobacteriales</taxon>
        <taxon>Flavobacteriaceae</taxon>
        <taxon>Dokdonia</taxon>
    </lineage>
</organism>
<keyword evidence="3" id="KW-1185">Reference proteome</keyword>
<dbReference type="GO" id="GO:0016787">
    <property type="term" value="F:hydrolase activity"/>
    <property type="evidence" value="ECO:0007669"/>
    <property type="project" value="InterPro"/>
</dbReference>
<dbReference type="AlphaFoldDB" id="A0A3M0G0A5"/>
<keyword evidence="2" id="KW-0067">ATP-binding</keyword>
<evidence type="ECO:0000313" key="3">
    <source>
        <dbReference type="Proteomes" id="UP000281985"/>
    </source>
</evidence>
<protein>
    <submittedName>
        <fullName evidence="2">DEAD/DEAH box helicase</fullName>
    </submittedName>
</protein>
<dbReference type="SMART" id="SM00487">
    <property type="entry name" value="DEXDc"/>
    <property type="match status" value="1"/>
</dbReference>
<dbReference type="Pfam" id="PF04851">
    <property type="entry name" value="ResIII"/>
    <property type="match status" value="1"/>
</dbReference>
<name>A0A3M0G0A5_9FLAO</name>
<reference evidence="2 3" key="1">
    <citation type="submission" date="2018-10" db="EMBL/GenBank/DDBJ databases">
        <title>Dokdonia luteus sp. nov., isolated from sea water.</title>
        <authorList>
            <person name="Zhou L.Y."/>
            <person name="Du Z.J."/>
        </authorList>
    </citation>
    <scope>NUCLEOTIDE SEQUENCE [LARGE SCALE GENOMIC DNA]</scope>
    <source>
        <strain evidence="2 3">SH27</strain>
    </source>
</reference>
<dbReference type="Proteomes" id="UP000281985">
    <property type="component" value="Unassembled WGS sequence"/>
</dbReference>
<comment type="caution">
    <text evidence="2">The sequence shown here is derived from an EMBL/GenBank/DDBJ whole genome shotgun (WGS) entry which is preliminary data.</text>
</comment>
<dbReference type="SUPFAM" id="SSF52540">
    <property type="entry name" value="P-loop containing nucleoside triphosphate hydrolases"/>
    <property type="match status" value="1"/>
</dbReference>
<evidence type="ECO:0000259" key="1">
    <source>
        <dbReference type="PROSITE" id="PS51192"/>
    </source>
</evidence>
<dbReference type="InterPro" id="IPR050742">
    <property type="entry name" value="Helicase_Restrict-Modif_Enz"/>
</dbReference>
<dbReference type="OrthoDB" id="9759819at2"/>
<dbReference type="GO" id="GO:0004386">
    <property type="term" value="F:helicase activity"/>
    <property type="evidence" value="ECO:0007669"/>
    <property type="project" value="UniProtKB-KW"/>
</dbReference>
<accession>A0A3M0G0A5</accession>
<dbReference type="PANTHER" id="PTHR47396">
    <property type="entry name" value="TYPE I RESTRICTION ENZYME ECOKI R PROTEIN"/>
    <property type="match status" value="1"/>
</dbReference>
<dbReference type="RefSeq" id="WP_121917661.1">
    <property type="nucleotide sequence ID" value="NZ_REFV01000009.1"/>
</dbReference>
<dbReference type="GO" id="GO:0005829">
    <property type="term" value="C:cytosol"/>
    <property type="evidence" value="ECO:0007669"/>
    <property type="project" value="TreeGrafter"/>
</dbReference>
<dbReference type="InterPro" id="IPR014001">
    <property type="entry name" value="Helicase_ATP-bd"/>
</dbReference>
<keyword evidence="2" id="KW-0547">Nucleotide-binding</keyword>
<keyword evidence="2" id="KW-0378">Hydrolase</keyword>
<dbReference type="GO" id="GO:0005524">
    <property type="term" value="F:ATP binding"/>
    <property type="evidence" value="ECO:0007669"/>
    <property type="project" value="InterPro"/>
</dbReference>
<dbReference type="InterPro" id="IPR027417">
    <property type="entry name" value="P-loop_NTPase"/>
</dbReference>
<dbReference type="InterPro" id="IPR006935">
    <property type="entry name" value="Helicase/UvrB_N"/>
</dbReference>
<dbReference type="EMBL" id="REFV01000009">
    <property type="protein sequence ID" value="RMB58058.1"/>
    <property type="molecule type" value="Genomic_DNA"/>
</dbReference>
<dbReference type="PANTHER" id="PTHR47396:SF1">
    <property type="entry name" value="ATP-DEPENDENT HELICASE IRC3-RELATED"/>
    <property type="match status" value="1"/>
</dbReference>
<dbReference type="CDD" id="cd18785">
    <property type="entry name" value="SF2_C"/>
    <property type="match status" value="1"/>
</dbReference>
<dbReference type="PROSITE" id="PS51192">
    <property type="entry name" value="HELICASE_ATP_BIND_1"/>
    <property type="match status" value="1"/>
</dbReference>
<sequence>MLKEAFHFIYPWRTYQERFLKDFGDHVADDHLHVVAPPGSGKTVLGLEMMRRVDTKTLVLAPTLTIQNQWEERMFECFVSEEGCTVPLSRNIKKPAHITFATYQSLHAFAKNEMQGDMGLLLDFFAKADIKHIILDEAHHLKNEWWKPLFALKKLEDCTLTALTATPPYDSEQSEIAKYFQLCGPIDIEISVPELIKEGNLCAHQDYIYFSEPDEAQVQYILEYRMKVMGFLNDLVANEAFGDFVFNHNLYALADGKLDSIYENPDLYIAILVYLNARGHAIPESRYELLGADPKTIKLPTFTQEWAKKLLQPLLVNDREEYLENEALLLDIDKQLRRVGAFDKKRVDFKGQKELYRSLAQSPNKLKSIQEIINFESAQMGAGLRAVVLTDYIRKEFLESGNDDLSTINKLGVVPIFHHLRQSLEQHPERWQGKNKLEKLAVLSGSLVIIHQTLEAKITQALASEDYTLAPLAGTQFTIIKPRESAKNQIVSVMTAMFTAGHIEVLVGTASLLGEGWDAPAINTLVLASYVSSFVMSNQMRGRAIRIQPGNAEKVANVWHLTCIDPTVDGGGEDIEKLKRRFDAFCGVSLESEPFIENGATRFGLPTGKYHKETLNKKMLTQASQRETIKSRWETAITTGKLLVREVKLDLHPKDRKSHTKKVYHTDAVKSTLLQIGAFITITVPEILVNNAGVYFSRGMQYFLYAITSSIALLLLPKTYKAFVRYLKYGRVDKQVDRMAQAVLKTLRERLLITTQVQYLKLGVEYLPDGEVACFLTGATAKEEILFTTCLQEVLAPIDNPRYIIEQSGWFQRKFGFANYYAVPSLFTGNKKDATLFYKYWHIYVGKSTLTFTRSRDGRKELLKARFHYLNMEGGLKVEGSAIWR</sequence>
<dbReference type="GO" id="GO:0003677">
    <property type="term" value="F:DNA binding"/>
    <property type="evidence" value="ECO:0007669"/>
    <property type="project" value="InterPro"/>
</dbReference>
<feature type="domain" description="Helicase ATP-binding" evidence="1">
    <location>
        <begin position="23"/>
        <end position="185"/>
    </location>
</feature>
<proteinExistence type="predicted"/>
<keyword evidence="2" id="KW-0347">Helicase</keyword>